<feature type="region of interest" description="Disordered" evidence="2">
    <location>
        <begin position="221"/>
        <end position="257"/>
    </location>
</feature>
<dbReference type="PANTHER" id="PTHR12320:SF84">
    <property type="entry name" value="PROTEIN PHOSPHATASE"/>
    <property type="match status" value="1"/>
</dbReference>
<feature type="compositionally biased region" description="Pro residues" evidence="2">
    <location>
        <begin position="134"/>
        <end position="149"/>
    </location>
</feature>
<evidence type="ECO:0000313" key="4">
    <source>
        <dbReference type="EMBL" id="RSH86158.1"/>
    </source>
</evidence>
<evidence type="ECO:0000256" key="1">
    <source>
        <dbReference type="RuleBase" id="RU366020"/>
    </source>
</evidence>
<comment type="caution">
    <text evidence="4">The sequence shown here is derived from an EMBL/GenBank/DDBJ whole genome shotgun (WGS) entry which is preliminary data.</text>
</comment>
<comment type="catalytic activity">
    <reaction evidence="1">
        <text>O-phospho-L-threonyl-[protein] + H2O = L-threonyl-[protein] + phosphate</text>
        <dbReference type="Rhea" id="RHEA:47004"/>
        <dbReference type="Rhea" id="RHEA-COMP:11060"/>
        <dbReference type="Rhea" id="RHEA-COMP:11605"/>
        <dbReference type="ChEBI" id="CHEBI:15377"/>
        <dbReference type="ChEBI" id="CHEBI:30013"/>
        <dbReference type="ChEBI" id="CHEBI:43474"/>
        <dbReference type="ChEBI" id="CHEBI:61977"/>
        <dbReference type="EC" id="3.1.3.16"/>
    </reaction>
</comment>
<keyword evidence="1" id="KW-0479">Metal-binding</keyword>
<dbReference type="Pfam" id="PF13672">
    <property type="entry name" value="PP2C_2"/>
    <property type="match status" value="1"/>
</dbReference>
<keyword evidence="1" id="KW-0378">Hydrolase</keyword>
<dbReference type="RefSeq" id="XP_028478943.1">
    <property type="nucleotide sequence ID" value="XM_028619971.1"/>
</dbReference>
<comment type="similarity">
    <text evidence="1">Belongs to the PP2C family.</text>
</comment>
<dbReference type="SUPFAM" id="SSF81606">
    <property type="entry name" value="PP2C-like"/>
    <property type="match status" value="1"/>
</dbReference>
<dbReference type="AlphaFoldDB" id="A0A427Y4Z2"/>
<keyword evidence="1" id="KW-0904">Protein phosphatase</keyword>
<dbReference type="InterPro" id="IPR001932">
    <property type="entry name" value="PPM-type_phosphatase-like_dom"/>
</dbReference>
<organism evidence="4 5">
    <name type="scientific">Apiotrichum porosum</name>
    <dbReference type="NCBI Taxonomy" id="105984"/>
    <lineage>
        <taxon>Eukaryota</taxon>
        <taxon>Fungi</taxon>
        <taxon>Dikarya</taxon>
        <taxon>Basidiomycota</taxon>
        <taxon>Agaricomycotina</taxon>
        <taxon>Tremellomycetes</taxon>
        <taxon>Trichosporonales</taxon>
        <taxon>Trichosporonaceae</taxon>
        <taxon>Apiotrichum</taxon>
    </lineage>
</organism>
<dbReference type="Gene3D" id="3.60.40.10">
    <property type="entry name" value="PPM-type phosphatase domain"/>
    <property type="match status" value="1"/>
</dbReference>
<feature type="compositionally biased region" description="Pro residues" evidence="2">
    <location>
        <begin position="168"/>
        <end position="182"/>
    </location>
</feature>
<dbReference type="GeneID" id="39588932"/>
<dbReference type="Proteomes" id="UP000279236">
    <property type="component" value="Unassembled WGS sequence"/>
</dbReference>
<name>A0A427Y4Z2_9TREE</name>
<comment type="cofactor">
    <cofactor evidence="1">
        <name>Mg(2+)</name>
        <dbReference type="ChEBI" id="CHEBI:18420"/>
    </cofactor>
</comment>
<comment type="cofactor">
    <cofactor evidence="1">
        <name>Mn(2+)</name>
        <dbReference type="ChEBI" id="CHEBI:29035"/>
    </cofactor>
</comment>
<dbReference type="PANTHER" id="PTHR12320">
    <property type="entry name" value="PROTEIN PHOSPHATASE 2C"/>
    <property type="match status" value="1"/>
</dbReference>
<evidence type="ECO:0000259" key="3">
    <source>
        <dbReference type="PROSITE" id="PS51746"/>
    </source>
</evidence>
<dbReference type="STRING" id="105984.A0A427Y4Z2"/>
<dbReference type="OrthoDB" id="60843at2759"/>
<dbReference type="SMART" id="SM00332">
    <property type="entry name" value="PP2Cc"/>
    <property type="match status" value="1"/>
</dbReference>
<sequence>MSKPKPGLGKGIARTLAHSHSVPTAPTAAIHPPVPLAPIFSTPSRSLHLSSLPRPSPWTPAAVQTHLALLPLWDAPEFGRRTYVTATSPLRASTVEVTSAGTFVPPYHPTSLLSVSDRPQVFFNEFYNVPPPPPPPPAMVLRPSPPHPAAAPQQPRTSQAAHTIISPSPQPQNGPSPSPSPPITFLGIRPDEVDFQNAASIPDPNNLSVYSSNLIFHLGASGCPKERSPTPPRRKQAATTPPPPRPRSFPLPDVTPPTNLQSTAVGEDSYFARVDGVCVADGVGGWSRSGKGADPGRWSRLLTHFCEEEVARWWAGADEYIATDEEVSGWAARAWKRGSEGGRHRRPLDPVEIMQKGFEKCLACAASEGIYGSSTCLLALLHHSTLLVANVGDCSLLLIRRGEVVFRTSEMQHAFNFPMQLGTHSRDEPMKDAKRYDIPVEKEDVVIVGSDGLMDNLFDEDILETLSEFAPPEGSSPASTLPPFSPQLVSEALRDRARLVSEQMTATTPFMVRAIEEGIDFVGGKKDDISVLVGVIGDRDGLNLTLDASAR</sequence>
<evidence type="ECO:0000313" key="5">
    <source>
        <dbReference type="Proteomes" id="UP000279236"/>
    </source>
</evidence>
<feature type="compositionally biased region" description="Pro residues" evidence="2">
    <location>
        <begin position="240"/>
        <end position="255"/>
    </location>
</feature>
<dbReference type="InterPro" id="IPR036457">
    <property type="entry name" value="PPM-type-like_dom_sf"/>
</dbReference>
<gene>
    <name evidence="4" type="ORF">EHS24_004389</name>
</gene>
<proteinExistence type="inferred from homology"/>
<keyword evidence="1" id="KW-0464">Manganese</keyword>
<dbReference type="InterPro" id="IPR039123">
    <property type="entry name" value="PPTC7"/>
</dbReference>
<accession>A0A427Y4Z2</accession>
<comment type="catalytic activity">
    <reaction evidence="1">
        <text>O-phospho-L-seryl-[protein] + H2O = L-seryl-[protein] + phosphate</text>
        <dbReference type="Rhea" id="RHEA:20629"/>
        <dbReference type="Rhea" id="RHEA-COMP:9863"/>
        <dbReference type="Rhea" id="RHEA-COMP:11604"/>
        <dbReference type="ChEBI" id="CHEBI:15377"/>
        <dbReference type="ChEBI" id="CHEBI:29999"/>
        <dbReference type="ChEBI" id="CHEBI:43474"/>
        <dbReference type="ChEBI" id="CHEBI:83421"/>
        <dbReference type="EC" id="3.1.3.16"/>
    </reaction>
</comment>
<dbReference type="GO" id="GO:0004722">
    <property type="term" value="F:protein serine/threonine phosphatase activity"/>
    <property type="evidence" value="ECO:0007669"/>
    <property type="project" value="UniProtKB-EC"/>
</dbReference>
<evidence type="ECO:0000256" key="2">
    <source>
        <dbReference type="SAM" id="MobiDB-lite"/>
    </source>
</evidence>
<dbReference type="EC" id="3.1.3.16" evidence="1"/>
<reference evidence="4 5" key="1">
    <citation type="submission" date="2018-11" db="EMBL/GenBank/DDBJ databases">
        <title>Genome sequence of Apiotrichum porosum DSM 27194.</title>
        <authorList>
            <person name="Aliyu H."/>
            <person name="Gorte O."/>
            <person name="Ochsenreither K."/>
        </authorList>
    </citation>
    <scope>NUCLEOTIDE SEQUENCE [LARGE SCALE GENOMIC DNA]</scope>
    <source>
        <strain evidence="4 5">DSM 27194</strain>
    </source>
</reference>
<keyword evidence="1" id="KW-0460">Magnesium</keyword>
<feature type="domain" description="PPM-type phosphatase" evidence="3">
    <location>
        <begin position="253"/>
        <end position="536"/>
    </location>
</feature>
<dbReference type="EMBL" id="RSCE01000002">
    <property type="protein sequence ID" value="RSH86158.1"/>
    <property type="molecule type" value="Genomic_DNA"/>
</dbReference>
<protein>
    <recommendedName>
        <fullName evidence="1">Protein phosphatase</fullName>
        <ecNumber evidence="1">3.1.3.16</ecNumber>
    </recommendedName>
</protein>
<dbReference type="GO" id="GO:0046872">
    <property type="term" value="F:metal ion binding"/>
    <property type="evidence" value="ECO:0007669"/>
    <property type="project" value="UniProtKB-UniRule"/>
</dbReference>
<dbReference type="SMART" id="SM00331">
    <property type="entry name" value="PP2C_SIG"/>
    <property type="match status" value="1"/>
</dbReference>
<keyword evidence="5" id="KW-1185">Reference proteome</keyword>
<feature type="region of interest" description="Disordered" evidence="2">
    <location>
        <begin position="134"/>
        <end position="187"/>
    </location>
</feature>
<dbReference type="PROSITE" id="PS51746">
    <property type="entry name" value="PPM_2"/>
    <property type="match status" value="1"/>
</dbReference>